<name>A0A9W9TWQ0_PENCI</name>
<protein>
    <submittedName>
        <fullName evidence="1">DNA binding HTH domain Psq-type</fullName>
    </submittedName>
</protein>
<dbReference type="EMBL" id="JAPQKT010000001">
    <property type="protein sequence ID" value="KAJ5242260.1"/>
    <property type="molecule type" value="Genomic_DNA"/>
</dbReference>
<evidence type="ECO:0000313" key="2">
    <source>
        <dbReference type="Proteomes" id="UP001147733"/>
    </source>
</evidence>
<keyword evidence="2" id="KW-1185">Reference proteome</keyword>
<accession>A0A9W9TWQ0</accession>
<dbReference type="Proteomes" id="UP001147733">
    <property type="component" value="Unassembled WGS sequence"/>
</dbReference>
<reference evidence="1" key="2">
    <citation type="journal article" date="2023" name="IMA Fungus">
        <title>Comparative genomic study of the Penicillium genus elucidates a diverse pangenome and 15 lateral gene transfer events.</title>
        <authorList>
            <person name="Petersen C."/>
            <person name="Sorensen T."/>
            <person name="Nielsen M.R."/>
            <person name="Sondergaard T.E."/>
            <person name="Sorensen J.L."/>
            <person name="Fitzpatrick D.A."/>
            <person name="Frisvad J.C."/>
            <person name="Nielsen K.L."/>
        </authorList>
    </citation>
    <scope>NUCLEOTIDE SEQUENCE</scope>
    <source>
        <strain evidence="1">IBT 23319</strain>
    </source>
</reference>
<reference evidence="1" key="1">
    <citation type="submission" date="2022-11" db="EMBL/GenBank/DDBJ databases">
        <authorList>
            <person name="Petersen C."/>
        </authorList>
    </citation>
    <scope>NUCLEOTIDE SEQUENCE</scope>
    <source>
        <strain evidence="1">IBT 23319</strain>
    </source>
</reference>
<proteinExistence type="predicted"/>
<dbReference type="GeneID" id="81378674"/>
<evidence type="ECO:0000313" key="1">
    <source>
        <dbReference type="EMBL" id="KAJ5242260.1"/>
    </source>
</evidence>
<dbReference type="OrthoDB" id="4354814at2759"/>
<comment type="caution">
    <text evidence="1">The sequence shown here is derived from an EMBL/GenBank/DDBJ whole genome shotgun (WGS) entry which is preliminary data.</text>
</comment>
<dbReference type="RefSeq" id="XP_056505264.1">
    <property type="nucleotide sequence ID" value="XM_056639507.1"/>
</dbReference>
<gene>
    <name evidence="1" type="ORF">N7469_000587</name>
</gene>
<sequence>MLDILQCLKCIYSCFVNNLLEVFQSTNSTIKNSFIASGLVSLYTERVLNKLNISLQTPISPSSRPSSRSSQFTPKISRTVTQLFKQASLLKNLLDRRLYSPPSPIKTVIDQMIKNSYLFLYSTALLTEDNANLRMANEKMIKKRNRSTKRISCAEGLTIEEAIQLAEQLNQPE</sequence>
<organism evidence="1 2">
    <name type="scientific">Penicillium citrinum</name>
    <dbReference type="NCBI Taxonomy" id="5077"/>
    <lineage>
        <taxon>Eukaryota</taxon>
        <taxon>Fungi</taxon>
        <taxon>Dikarya</taxon>
        <taxon>Ascomycota</taxon>
        <taxon>Pezizomycotina</taxon>
        <taxon>Eurotiomycetes</taxon>
        <taxon>Eurotiomycetidae</taxon>
        <taxon>Eurotiales</taxon>
        <taxon>Aspergillaceae</taxon>
        <taxon>Penicillium</taxon>
    </lineage>
</organism>
<dbReference type="AlphaFoldDB" id="A0A9W9TWQ0"/>